<sequence>MAEEQKKDSKQRIFDAAVSLFARKGFSAVGIREIAKTAHVNISMINYYFGEKVGILKAIIDECYDKYYRAIHDCGGEATLREECVQRIIKNLIAFFRENTEIAMVSFNTIPVDIPAVLEIKCRWVAEERTMTTPYFREFGLNTDDPIQMNFIRGLLTTIITEHFRCRYTWEHIVQRAGTSHVMKNYLEHDAEMKYDDHFYEQFAELLTKFYIHGVRGISHQLQSNEK</sequence>
<evidence type="ECO:0000259" key="3">
    <source>
        <dbReference type="PROSITE" id="PS50977"/>
    </source>
</evidence>
<dbReference type="PANTHER" id="PTHR43479">
    <property type="entry name" value="ACREF/ENVCD OPERON REPRESSOR-RELATED"/>
    <property type="match status" value="1"/>
</dbReference>
<dbReference type="PROSITE" id="PS50977">
    <property type="entry name" value="HTH_TETR_2"/>
    <property type="match status" value="1"/>
</dbReference>
<proteinExistence type="predicted"/>
<dbReference type="GO" id="GO:0003677">
    <property type="term" value="F:DNA binding"/>
    <property type="evidence" value="ECO:0007669"/>
    <property type="project" value="UniProtKB-UniRule"/>
</dbReference>
<dbReference type="InterPro" id="IPR001647">
    <property type="entry name" value="HTH_TetR"/>
</dbReference>
<gene>
    <name evidence="4" type="ORF">AMJ52_05615</name>
</gene>
<comment type="caution">
    <text evidence="4">The sequence shown here is derived from an EMBL/GenBank/DDBJ whole genome shotgun (WGS) entry which is preliminary data.</text>
</comment>
<dbReference type="Proteomes" id="UP000051012">
    <property type="component" value="Unassembled WGS sequence"/>
</dbReference>
<name>A0A0S7YEZ8_UNCT6</name>
<dbReference type="EMBL" id="LJNI01000063">
    <property type="protein sequence ID" value="KPJ72652.1"/>
    <property type="molecule type" value="Genomic_DNA"/>
</dbReference>
<evidence type="ECO:0000313" key="5">
    <source>
        <dbReference type="Proteomes" id="UP000051012"/>
    </source>
</evidence>
<feature type="domain" description="HTH tetR-type" evidence="3">
    <location>
        <begin position="7"/>
        <end position="67"/>
    </location>
</feature>
<protein>
    <recommendedName>
        <fullName evidence="3">HTH tetR-type domain-containing protein</fullName>
    </recommendedName>
</protein>
<dbReference type="PRINTS" id="PR00455">
    <property type="entry name" value="HTHTETR"/>
</dbReference>
<dbReference type="AlphaFoldDB" id="A0A0S7YEZ8"/>
<dbReference type="Pfam" id="PF00440">
    <property type="entry name" value="TetR_N"/>
    <property type="match status" value="1"/>
</dbReference>
<dbReference type="PANTHER" id="PTHR43479:SF11">
    <property type="entry name" value="ACREF_ENVCD OPERON REPRESSOR-RELATED"/>
    <property type="match status" value="1"/>
</dbReference>
<evidence type="ECO:0000256" key="1">
    <source>
        <dbReference type="ARBA" id="ARBA00023125"/>
    </source>
</evidence>
<accession>A0A0S7YEZ8</accession>
<reference evidence="4 5" key="1">
    <citation type="journal article" date="2015" name="Microbiome">
        <title>Genomic resolution of linkages in carbon, nitrogen, and sulfur cycling among widespread estuary sediment bacteria.</title>
        <authorList>
            <person name="Baker B.J."/>
            <person name="Lazar C.S."/>
            <person name="Teske A.P."/>
            <person name="Dick G.J."/>
        </authorList>
    </citation>
    <scope>NUCLEOTIDE SEQUENCE [LARGE SCALE GENOMIC DNA]</scope>
    <source>
        <strain evidence="4">DG_78</strain>
    </source>
</reference>
<dbReference type="InterPro" id="IPR009057">
    <property type="entry name" value="Homeodomain-like_sf"/>
</dbReference>
<dbReference type="InterPro" id="IPR050624">
    <property type="entry name" value="HTH-type_Tx_Regulator"/>
</dbReference>
<evidence type="ECO:0000313" key="4">
    <source>
        <dbReference type="EMBL" id="KPJ72652.1"/>
    </source>
</evidence>
<organism evidence="4 5">
    <name type="scientific">candidate division TA06 bacterium DG_78</name>
    <dbReference type="NCBI Taxonomy" id="1703772"/>
    <lineage>
        <taxon>Bacteria</taxon>
        <taxon>Bacteria division TA06</taxon>
    </lineage>
</organism>
<dbReference type="Gene3D" id="1.10.357.10">
    <property type="entry name" value="Tetracycline Repressor, domain 2"/>
    <property type="match status" value="1"/>
</dbReference>
<keyword evidence="1 2" id="KW-0238">DNA-binding</keyword>
<feature type="DNA-binding region" description="H-T-H motif" evidence="2">
    <location>
        <begin position="30"/>
        <end position="49"/>
    </location>
</feature>
<dbReference type="SUPFAM" id="SSF46689">
    <property type="entry name" value="Homeodomain-like"/>
    <property type="match status" value="1"/>
</dbReference>
<evidence type="ECO:0000256" key="2">
    <source>
        <dbReference type="PROSITE-ProRule" id="PRU00335"/>
    </source>
</evidence>